<dbReference type="Proteomes" id="UP000562984">
    <property type="component" value="Unassembled WGS sequence"/>
</dbReference>
<dbReference type="RefSeq" id="WP_171200677.1">
    <property type="nucleotide sequence ID" value="NZ_JABEND010000009.1"/>
</dbReference>
<evidence type="ECO:0000256" key="1">
    <source>
        <dbReference type="SAM" id="SignalP"/>
    </source>
</evidence>
<gene>
    <name evidence="2" type="ORF">HKD39_14910</name>
</gene>
<proteinExistence type="predicted"/>
<accession>A0A849ABC7</accession>
<dbReference type="Pfam" id="PF03995">
    <property type="entry name" value="Inhibitor_I36"/>
    <property type="match status" value="1"/>
</dbReference>
<name>A0A849ABC7_9ACTN</name>
<protein>
    <submittedName>
        <fullName evidence="2">Uncharacterized protein</fullName>
    </submittedName>
</protein>
<dbReference type="EMBL" id="JABEND010000009">
    <property type="protein sequence ID" value="NNG36973.1"/>
    <property type="molecule type" value="Genomic_DNA"/>
</dbReference>
<keyword evidence="1" id="KW-0732">Signal</keyword>
<feature type="signal peptide" evidence="1">
    <location>
        <begin position="1"/>
        <end position="32"/>
    </location>
</feature>
<dbReference type="AlphaFoldDB" id="A0A849ABC7"/>
<comment type="caution">
    <text evidence="2">The sequence shown here is derived from an EMBL/GenBank/DDBJ whole genome shotgun (WGS) entry which is preliminary data.</text>
</comment>
<dbReference type="SUPFAM" id="SSF54001">
    <property type="entry name" value="Cysteine proteinases"/>
    <property type="match status" value="1"/>
</dbReference>
<evidence type="ECO:0000313" key="2">
    <source>
        <dbReference type="EMBL" id="NNG36973.1"/>
    </source>
</evidence>
<evidence type="ECO:0000313" key="3">
    <source>
        <dbReference type="Proteomes" id="UP000562984"/>
    </source>
</evidence>
<organism evidence="2 3">
    <name type="scientific">Nakamurella aerolata</name>
    <dbReference type="NCBI Taxonomy" id="1656892"/>
    <lineage>
        <taxon>Bacteria</taxon>
        <taxon>Bacillati</taxon>
        <taxon>Actinomycetota</taxon>
        <taxon>Actinomycetes</taxon>
        <taxon>Nakamurellales</taxon>
        <taxon>Nakamurellaceae</taxon>
        <taxon>Nakamurella</taxon>
    </lineage>
</organism>
<keyword evidence="3" id="KW-1185">Reference proteome</keyword>
<dbReference type="Gene3D" id="3.90.1720.10">
    <property type="entry name" value="endopeptidase domain like (from Nostoc punctiforme)"/>
    <property type="match status" value="1"/>
</dbReference>
<reference evidence="2 3" key="1">
    <citation type="submission" date="2020-05" db="EMBL/GenBank/DDBJ databases">
        <title>Nakamurella sp. DB0629 isolated from air conditioner.</title>
        <authorList>
            <person name="Kim D.H."/>
            <person name="Kim D.-U."/>
        </authorList>
    </citation>
    <scope>NUCLEOTIDE SEQUENCE [LARGE SCALE GENOMIC DNA]</scope>
    <source>
        <strain evidence="2 3">DB0629</strain>
    </source>
</reference>
<feature type="chain" id="PRO_5039431075" evidence="1">
    <location>
        <begin position="33"/>
        <end position="292"/>
    </location>
</feature>
<sequence length="292" mass="31055">MHPTVRTTSRRCLALIAVAPTLLLGTAIPGTAAGAAAASAATDSAAQAGTPRNGVCEEGEFCYFYNSDHQGSVSDFTESVGDYGTTQPSCYDFKGAGAGQGLCIKNEAASVWNRTGQTVTVFFNTGFGGATQSFAAGAKQNLNATLKNNNASHRIGAAISRAEVIRRAQTWLNPRVPYSMDKVYQGYRQDCSGYVSMAWNAPAPGYPTNEMWRIGHDIAKSDLQAGDVLLNKAAGADGHVVLFEKWADAAQTAYWGYESTPGDPSGAKYRQISYPYFPGHGTFAPFRYNGIG</sequence>
<dbReference type="InterPro" id="IPR038765">
    <property type="entry name" value="Papain-like_cys_pep_sf"/>
</dbReference>